<dbReference type="InterPro" id="IPR038404">
    <property type="entry name" value="TRAP_DctP_sf"/>
</dbReference>
<dbReference type="GO" id="GO:0055085">
    <property type="term" value="P:transmembrane transport"/>
    <property type="evidence" value="ECO:0007669"/>
    <property type="project" value="InterPro"/>
</dbReference>
<dbReference type="PROSITE" id="PS51257">
    <property type="entry name" value="PROKAR_LIPOPROTEIN"/>
    <property type="match status" value="1"/>
</dbReference>
<comment type="caution">
    <text evidence="3">The sequence shown here is derived from an EMBL/GenBank/DDBJ whole genome shotgun (WGS) entry which is preliminary data.</text>
</comment>
<evidence type="ECO:0000313" key="4">
    <source>
        <dbReference type="Proteomes" id="UP000031938"/>
    </source>
</evidence>
<dbReference type="PANTHER" id="PTHR33376">
    <property type="match status" value="1"/>
</dbReference>
<evidence type="ECO:0000256" key="2">
    <source>
        <dbReference type="SAM" id="SignalP"/>
    </source>
</evidence>
<dbReference type="PANTHER" id="PTHR33376:SF2">
    <property type="entry name" value="DICARBOXYLATE-BINDING PERIPLASMIC PROTEIN"/>
    <property type="match status" value="1"/>
</dbReference>
<evidence type="ECO:0008006" key="5">
    <source>
        <dbReference type="Google" id="ProtNLM"/>
    </source>
</evidence>
<dbReference type="Pfam" id="PF03480">
    <property type="entry name" value="DctP"/>
    <property type="match status" value="1"/>
</dbReference>
<feature type="signal peptide" evidence="2">
    <location>
        <begin position="1"/>
        <end position="21"/>
    </location>
</feature>
<dbReference type="InterPro" id="IPR004682">
    <property type="entry name" value="TRAP_DctP"/>
</dbReference>
<dbReference type="PIRSF" id="PIRSF006470">
    <property type="entry name" value="DctB"/>
    <property type="match status" value="1"/>
</dbReference>
<dbReference type="STRING" id="889306.KP78_27880"/>
<keyword evidence="4" id="KW-1185">Reference proteome</keyword>
<dbReference type="GO" id="GO:0030288">
    <property type="term" value="C:outer membrane-bounded periplasmic space"/>
    <property type="evidence" value="ECO:0007669"/>
    <property type="project" value="InterPro"/>
</dbReference>
<gene>
    <name evidence="3" type="ORF">KP78_27880</name>
</gene>
<dbReference type="GO" id="GO:0030246">
    <property type="term" value="F:carbohydrate binding"/>
    <property type="evidence" value="ECO:0007669"/>
    <property type="project" value="TreeGrafter"/>
</dbReference>
<feature type="chain" id="PRO_5039463098" description="C4-dicarboxylate ABC transporter substrate-binding protein" evidence="2">
    <location>
        <begin position="22"/>
        <end position="350"/>
    </location>
</feature>
<dbReference type="NCBIfam" id="NF037995">
    <property type="entry name" value="TRAP_S1"/>
    <property type="match status" value="1"/>
</dbReference>
<dbReference type="NCBIfam" id="TIGR00787">
    <property type="entry name" value="dctP"/>
    <property type="match status" value="1"/>
</dbReference>
<evidence type="ECO:0000256" key="1">
    <source>
        <dbReference type="ARBA" id="ARBA00022729"/>
    </source>
</evidence>
<dbReference type="Gene3D" id="3.40.190.170">
    <property type="entry name" value="Bacterial extracellular solute-binding protein, family 7"/>
    <property type="match status" value="1"/>
</dbReference>
<dbReference type="CDD" id="cd13676">
    <property type="entry name" value="PBP2_TRAP_DctP2_like"/>
    <property type="match status" value="1"/>
</dbReference>
<sequence>MMKKNGFILLAFILLSGILAACSDGNSSNTEASGDSGGSGSSAEKVIKLGSVNNEQHTLFKGYEKFKEIVEEKTDGNITVEIYPNGQLGDDRAMIEGLQFGTLEAVGVSTSMLANWAPPMLAYDLPFAFPDADTAYQVLDGPYGEKVGKLLEDEGLVFLAYFENGFRQLTNNTREVSSVEDIEGLKIRVMQTPVHIETWSTLGASPTPMAYTELFTAMQQGVIDGQENPYGNTAMDRFYEVQEYMTVTNHVYNPMGLVISKTFFDGLTEEEQQIVLDAADEAGEHQRQLNQEEDQNYKQMIIDGGTKITELTPEAQAEFVETVQGVYDEFADEIGQEYLDEFLAEVENAQ</sequence>
<dbReference type="AlphaFoldDB" id="A0A0C2RU13"/>
<dbReference type="RefSeq" id="WP_052474808.1">
    <property type="nucleotide sequence ID" value="NZ_JXRP01000018.1"/>
</dbReference>
<dbReference type="Proteomes" id="UP000031938">
    <property type="component" value="Unassembled WGS sequence"/>
</dbReference>
<evidence type="ECO:0000313" key="3">
    <source>
        <dbReference type="EMBL" id="KIL45244.1"/>
    </source>
</evidence>
<dbReference type="EMBL" id="JXRP01000018">
    <property type="protein sequence ID" value="KIL45244.1"/>
    <property type="molecule type" value="Genomic_DNA"/>
</dbReference>
<accession>A0A0C2RU13</accession>
<proteinExistence type="predicted"/>
<dbReference type="PATRIC" id="fig|889306.3.peg.2800"/>
<dbReference type="InterPro" id="IPR018389">
    <property type="entry name" value="DctP_fam"/>
</dbReference>
<reference evidence="3 4" key="1">
    <citation type="submission" date="2015-01" db="EMBL/GenBank/DDBJ databases">
        <title>Genome sequencing of Jeotgalibacillus soli.</title>
        <authorList>
            <person name="Goh K.M."/>
            <person name="Chan K.-G."/>
            <person name="Yaakop A.S."/>
            <person name="Ee R."/>
            <person name="Gan H.M."/>
            <person name="Chan C.S."/>
        </authorList>
    </citation>
    <scope>NUCLEOTIDE SEQUENCE [LARGE SCALE GENOMIC DNA]</scope>
    <source>
        <strain evidence="3 4">P9</strain>
    </source>
</reference>
<name>A0A0C2RU13_9BACL</name>
<protein>
    <recommendedName>
        <fullName evidence="5">C4-dicarboxylate ABC transporter substrate-binding protein</fullName>
    </recommendedName>
</protein>
<keyword evidence="1 2" id="KW-0732">Signal</keyword>
<organism evidence="3 4">
    <name type="scientific">Jeotgalibacillus soli</name>
    <dbReference type="NCBI Taxonomy" id="889306"/>
    <lineage>
        <taxon>Bacteria</taxon>
        <taxon>Bacillati</taxon>
        <taxon>Bacillota</taxon>
        <taxon>Bacilli</taxon>
        <taxon>Bacillales</taxon>
        <taxon>Caryophanaceae</taxon>
        <taxon>Jeotgalibacillus</taxon>
    </lineage>
</organism>